<gene>
    <name evidence="7" type="ORF">Q4535_16195</name>
</gene>
<keyword evidence="5" id="KW-0812">Transmembrane</keyword>
<dbReference type="Proteomes" id="UP001170481">
    <property type="component" value="Unassembled WGS sequence"/>
</dbReference>
<dbReference type="Gene3D" id="3.30.70.270">
    <property type="match status" value="1"/>
</dbReference>
<comment type="catalytic activity">
    <reaction evidence="3">
        <text>2 GTP = 3',3'-c-di-GMP + 2 diphosphate</text>
        <dbReference type="Rhea" id="RHEA:24898"/>
        <dbReference type="ChEBI" id="CHEBI:33019"/>
        <dbReference type="ChEBI" id="CHEBI:37565"/>
        <dbReference type="ChEBI" id="CHEBI:58805"/>
        <dbReference type="EC" id="2.7.7.65"/>
    </reaction>
</comment>
<keyword evidence="5" id="KW-1133">Transmembrane helix</keyword>
<organism evidence="7 8">
    <name type="scientific">Cobetia amphilecti</name>
    <dbReference type="NCBI Taxonomy" id="1055104"/>
    <lineage>
        <taxon>Bacteria</taxon>
        <taxon>Pseudomonadati</taxon>
        <taxon>Pseudomonadota</taxon>
        <taxon>Gammaproteobacteria</taxon>
        <taxon>Oceanospirillales</taxon>
        <taxon>Halomonadaceae</taxon>
        <taxon>Cobetia</taxon>
    </lineage>
</organism>
<evidence type="ECO:0000313" key="7">
    <source>
        <dbReference type="EMBL" id="MDO6673645.1"/>
    </source>
</evidence>
<reference evidence="7" key="1">
    <citation type="submission" date="2023-07" db="EMBL/GenBank/DDBJ databases">
        <title>Genome content predicts the carbon catabolic preferences of heterotrophic bacteria.</title>
        <authorList>
            <person name="Gralka M."/>
        </authorList>
    </citation>
    <scope>NUCLEOTIDE SEQUENCE</scope>
    <source>
        <strain evidence="7">C2R13</strain>
    </source>
</reference>
<dbReference type="RefSeq" id="WP_303595361.1">
    <property type="nucleotide sequence ID" value="NZ_JAUORK010000029.1"/>
</dbReference>
<evidence type="ECO:0000256" key="4">
    <source>
        <dbReference type="SAM" id="MobiDB-lite"/>
    </source>
</evidence>
<comment type="caution">
    <text evidence="7">The sequence shown here is derived from an EMBL/GenBank/DDBJ whole genome shotgun (WGS) entry which is preliminary data.</text>
</comment>
<evidence type="ECO:0000259" key="6">
    <source>
        <dbReference type="PROSITE" id="PS50887"/>
    </source>
</evidence>
<dbReference type="InterPro" id="IPR043128">
    <property type="entry name" value="Rev_trsase/Diguanyl_cyclase"/>
</dbReference>
<feature type="region of interest" description="Disordered" evidence="4">
    <location>
        <begin position="332"/>
        <end position="400"/>
    </location>
</feature>
<feature type="transmembrane region" description="Helical" evidence="5">
    <location>
        <begin position="23"/>
        <end position="41"/>
    </location>
</feature>
<evidence type="ECO:0000313" key="8">
    <source>
        <dbReference type="Proteomes" id="UP001170481"/>
    </source>
</evidence>
<dbReference type="NCBIfam" id="TIGR00254">
    <property type="entry name" value="GGDEF"/>
    <property type="match status" value="1"/>
</dbReference>
<dbReference type="AlphaFoldDB" id="A0AAP4U1I8"/>
<feature type="transmembrane region" description="Helical" evidence="5">
    <location>
        <begin position="129"/>
        <end position="151"/>
    </location>
</feature>
<evidence type="ECO:0000256" key="5">
    <source>
        <dbReference type="SAM" id="Phobius"/>
    </source>
</evidence>
<evidence type="ECO:0000256" key="1">
    <source>
        <dbReference type="ARBA" id="ARBA00001946"/>
    </source>
</evidence>
<protein>
    <recommendedName>
        <fullName evidence="2">diguanylate cyclase</fullName>
        <ecNumber evidence="2">2.7.7.65</ecNumber>
    </recommendedName>
</protein>
<dbReference type="SUPFAM" id="SSF55073">
    <property type="entry name" value="Nucleotide cyclase"/>
    <property type="match status" value="1"/>
</dbReference>
<feature type="transmembrane region" description="Helical" evidence="5">
    <location>
        <begin position="103"/>
        <end position="123"/>
    </location>
</feature>
<dbReference type="SMART" id="SM00267">
    <property type="entry name" value="GGDEF"/>
    <property type="match status" value="1"/>
</dbReference>
<feature type="domain" description="GGDEF" evidence="6">
    <location>
        <begin position="189"/>
        <end position="326"/>
    </location>
</feature>
<evidence type="ECO:0000256" key="2">
    <source>
        <dbReference type="ARBA" id="ARBA00012528"/>
    </source>
</evidence>
<evidence type="ECO:0000256" key="3">
    <source>
        <dbReference type="ARBA" id="ARBA00034247"/>
    </source>
</evidence>
<dbReference type="CDD" id="cd01949">
    <property type="entry name" value="GGDEF"/>
    <property type="match status" value="1"/>
</dbReference>
<dbReference type="PANTHER" id="PTHR45138:SF9">
    <property type="entry name" value="DIGUANYLATE CYCLASE DGCM-RELATED"/>
    <property type="match status" value="1"/>
</dbReference>
<feature type="compositionally biased region" description="Basic and acidic residues" evidence="4">
    <location>
        <begin position="340"/>
        <end position="354"/>
    </location>
</feature>
<dbReference type="GO" id="GO:0052621">
    <property type="term" value="F:diguanylate cyclase activity"/>
    <property type="evidence" value="ECO:0007669"/>
    <property type="project" value="UniProtKB-EC"/>
</dbReference>
<keyword evidence="7" id="KW-0548">Nucleotidyltransferase</keyword>
<feature type="transmembrane region" description="Helical" evidence="5">
    <location>
        <begin position="48"/>
        <end position="67"/>
    </location>
</feature>
<keyword evidence="7" id="KW-0808">Transferase</keyword>
<comment type="cofactor">
    <cofactor evidence="1">
        <name>Mg(2+)</name>
        <dbReference type="ChEBI" id="CHEBI:18420"/>
    </cofactor>
</comment>
<keyword evidence="5" id="KW-0472">Membrane</keyword>
<dbReference type="PANTHER" id="PTHR45138">
    <property type="entry name" value="REGULATORY COMPONENTS OF SENSORY TRANSDUCTION SYSTEM"/>
    <property type="match status" value="1"/>
</dbReference>
<dbReference type="EC" id="2.7.7.65" evidence="2"/>
<dbReference type="PROSITE" id="PS50887">
    <property type="entry name" value="GGDEF"/>
    <property type="match status" value="1"/>
</dbReference>
<dbReference type="InterPro" id="IPR000160">
    <property type="entry name" value="GGDEF_dom"/>
</dbReference>
<dbReference type="FunFam" id="3.30.70.270:FF:000001">
    <property type="entry name" value="Diguanylate cyclase domain protein"/>
    <property type="match status" value="1"/>
</dbReference>
<accession>A0AAP4U1I8</accession>
<feature type="transmembrane region" description="Helical" evidence="5">
    <location>
        <begin position="79"/>
        <end position="96"/>
    </location>
</feature>
<dbReference type="Pfam" id="PF00990">
    <property type="entry name" value="GGDEF"/>
    <property type="match status" value="1"/>
</dbReference>
<proteinExistence type="predicted"/>
<dbReference type="InterPro" id="IPR050469">
    <property type="entry name" value="Diguanylate_Cyclase"/>
</dbReference>
<dbReference type="InterPro" id="IPR029787">
    <property type="entry name" value="Nucleotide_cyclase"/>
</dbReference>
<sequence length="400" mass="44365">MWIYISALGCQLGYFALLGLQPYPQPVVINVIGVLLNVLAIMFHRKGYMNSALLLLVVPMSAKAAWWEYQFGAEGGFEYFHIVAIFFICIASLSRIQRLLFSGVLLLFYIGAQYLTSPVYIVSYEFMSLASVVNLVISVTFIAVVAVQIGWEAEQREKRYRRDLRHDQLTGALSRFALLEEGPRLLSRGGLGVLMIDVDHFKAINDTQGHAIGDEVLIELTQRLRHHLRGSDQLCRQGGEEFVALCPTEDREGLQHAAERLLLSINSRAFTLSNGQLLRVTISIGVAQGGPAACAESLLPDLLQRADQAMYRAKREGRNRVVTVWDAPDHGAASLDQIEPSDHDHRPDHGHSHDSLAMPGLPPLDTPSDGSGEAASTPSRSDVSHHDDVQTADEVYQWKR</sequence>
<dbReference type="EMBL" id="JAUORK010000029">
    <property type="protein sequence ID" value="MDO6673645.1"/>
    <property type="molecule type" value="Genomic_DNA"/>
</dbReference>
<name>A0AAP4U1I8_9GAMM</name>